<keyword evidence="4" id="KW-1185">Reference proteome</keyword>
<dbReference type="STRING" id="3983.A0A2C9TZH6"/>
<dbReference type="Gramene" id="Manes.18G006500.1.v8.1">
    <property type="protein sequence ID" value="Manes.18G006500.1.v8.1.CDS.1"/>
    <property type="gene ID" value="Manes.18G006500.v8.1"/>
</dbReference>
<keyword evidence="1" id="KW-0175">Coiled coil</keyword>
<dbReference type="PANTHER" id="PTHR33070:SF115">
    <property type="entry name" value="T23E18.15"/>
    <property type="match status" value="1"/>
</dbReference>
<dbReference type="PANTHER" id="PTHR33070">
    <property type="entry name" value="OS06G0725500 PROTEIN"/>
    <property type="match status" value="1"/>
</dbReference>
<dbReference type="GO" id="GO:0048364">
    <property type="term" value="P:root development"/>
    <property type="evidence" value="ECO:0007669"/>
    <property type="project" value="InterPro"/>
</dbReference>
<dbReference type="OrthoDB" id="1701699at2759"/>
<name>A0A2C9TZH6_MANES</name>
<gene>
    <name evidence="3" type="ORF">MANES_18G006500v8</name>
</gene>
<dbReference type="EMBL" id="CM004404">
    <property type="protein sequence ID" value="OAY22539.1"/>
    <property type="molecule type" value="Genomic_DNA"/>
</dbReference>
<feature type="region of interest" description="Disordered" evidence="2">
    <location>
        <begin position="1"/>
        <end position="20"/>
    </location>
</feature>
<protein>
    <submittedName>
        <fullName evidence="3">Uncharacterized protein</fullName>
    </submittedName>
</protein>
<dbReference type="Proteomes" id="UP000091857">
    <property type="component" value="Chromosome 18"/>
</dbReference>
<organism evidence="3 4">
    <name type="scientific">Manihot esculenta</name>
    <name type="common">Cassava</name>
    <name type="synonym">Jatropha manihot</name>
    <dbReference type="NCBI Taxonomy" id="3983"/>
    <lineage>
        <taxon>Eukaryota</taxon>
        <taxon>Viridiplantae</taxon>
        <taxon>Streptophyta</taxon>
        <taxon>Embryophyta</taxon>
        <taxon>Tracheophyta</taxon>
        <taxon>Spermatophyta</taxon>
        <taxon>Magnoliopsida</taxon>
        <taxon>eudicotyledons</taxon>
        <taxon>Gunneridae</taxon>
        <taxon>Pentapetalae</taxon>
        <taxon>rosids</taxon>
        <taxon>fabids</taxon>
        <taxon>Malpighiales</taxon>
        <taxon>Euphorbiaceae</taxon>
        <taxon>Crotonoideae</taxon>
        <taxon>Manihoteae</taxon>
        <taxon>Manihot</taxon>
    </lineage>
</organism>
<evidence type="ECO:0000313" key="3">
    <source>
        <dbReference type="EMBL" id="OAY22539.1"/>
    </source>
</evidence>
<dbReference type="Pfam" id="PF03087">
    <property type="entry name" value="BPS1"/>
    <property type="match status" value="1"/>
</dbReference>
<evidence type="ECO:0000256" key="1">
    <source>
        <dbReference type="SAM" id="Coils"/>
    </source>
</evidence>
<feature type="coiled-coil region" evidence="1">
    <location>
        <begin position="240"/>
        <end position="267"/>
    </location>
</feature>
<dbReference type="GO" id="GO:0048367">
    <property type="term" value="P:shoot system development"/>
    <property type="evidence" value="ECO:0007669"/>
    <property type="project" value="InterPro"/>
</dbReference>
<sequence length="280" mass="31294">MAAACHVRSSSLPSKSHPLASSVEEQLTTLRASSASVIHKLGGLKDLHDRVGDLFKLPHTQQALSSEHQDKCLEEMFDGSLRLLDACATTRDVFSQMKECVQELESSFRRKRGAESNVENEVQAYMNSRKRMSKVISKYCGNLKRMEKKCTELHVDKDSVVVDGMLKEVEEISLMVFQSLLSSVSLSKARSRPAGWSLVSKLLPSRQITSQVQAYANGVEKMDVELLNLIGKTSTSLVEMKSVLEGLEALECSIEQTEEELECIYRRLLKSRVSLLNMHA</sequence>
<evidence type="ECO:0000313" key="4">
    <source>
        <dbReference type="Proteomes" id="UP000091857"/>
    </source>
</evidence>
<proteinExistence type="predicted"/>
<dbReference type="OMA" id="HELCECV"/>
<comment type="caution">
    <text evidence="3">The sequence shown here is derived from an EMBL/GenBank/DDBJ whole genome shotgun (WGS) entry which is preliminary data.</text>
</comment>
<accession>A0A2C9TZH6</accession>
<reference evidence="4" key="1">
    <citation type="journal article" date="2016" name="Nat. Biotechnol.">
        <title>Sequencing wild and cultivated cassava and related species reveals extensive interspecific hybridization and genetic diversity.</title>
        <authorList>
            <person name="Bredeson J.V."/>
            <person name="Lyons J.B."/>
            <person name="Prochnik S.E."/>
            <person name="Wu G.A."/>
            <person name="Ha C.M."/>
            <person name="Edsinger-Gonzales E."/>
            <person name="Grimwood J."/>
            <person name="Schmutz J."/>
            <person name="Rabbi I.Y."/>
            <person name="Egesi C."/>
            <person name="Nauluvula P."/>
            <person name="Lebot V."/>
            <person name="Ndunguru J."/>
            <person name="Mkamilo G."/>
            <person name="Bart R.S."/>
            <person name="Setter T.L."/>
            <person name="Gleadow R.M."/>
            <person name="Kulakow P."/>
            <person name="Ferguson M.E."/>
            <person name="Rounsley S."/>
            <person name="Rokhsar D.S."/>
        </authorList>
    </citation>
    <scope>NUCLEOTIDE SEQUENCE [LARGE SCALE GENOMIC DNA]</scope>
    <source>
        <strain evidence="4">cv. AM560-2</strain>
    </source>
</reference>
<dbReference type="AlphaFoldDB" id="A0A2C9TZH6"/>
<evidence type="ECO:0000256" key="2">
    <source>
        <dbReference type="SAM" id="MobiDB-lite"/>
    </source>
</evidence>
<dbReference type="InterPro" id="IPR004320">
    <property type="entry name" value="BPS1_pln"/>
</dbReference>